<feature type="transmembrane region" description="Helical" evidence="2">
    <location>
        <begin position="775"/>
        <end position="799"/>
    </location>
</feature>
<keyword evidence="2" id="KW-1133">Transmembrane helix</keyword>
<accession>A0A7S1PHZ3</accession>
<proteinExistence type="predicted"/>
<keyword evidence="2" id="KW-0812">Transmembrane</keyword>
<evidence type="ECO:0008006" key="4">
    <source>
        <dbReference type="Google" id="ProtNLM"/>
    </source>
</evidence>
<feature type="transmembrane region" description="Helical" evidence="2">
    <location>
        <begin position="584"/>
        <end position="608"/>
    </location>
</feature>
<feature type="region of interest" description="Disordered" evidence="1">
    <location>
        <begin position="293"/>
        <end position="317"/>
    </location>
</feature>
<keyword evidence="2" id="KW-0472">Membrane</keyword>
<dbReference type="SUPFAM" id="SSF81383">
    <property type="entry name" value="F-box domain"/>
    <property type="match status" value="1"/>
</dbReference>
<protein>
    <recommendedName>
        <fullName evidence="4">F-box domain-containing protein</fullName>
    </recommendedName>
</protein>
<feature type="transmembrane region" description="Helical" evidence="2">
    <location>
        <begin position="655"/>
        <end position="675"/>
    </location>
</feature>
<feature type="transmembrane region" description="Helical" evidence="2">
    <location>
        <begin position="508"/>
        <end position="535"/>
    </location>
</feature>
<evidence type="ECO:0000313" key="3">
    <source>
        <dbReference type="EMBL" id="CAD9079942.1"/>
    </source>
</evidence>
<feature type="transmembrane region" description="Helical" evidence="2">
    <location>
        <begin position="614"/>
        <end position="634"/>
    </location>
</feature>
<feature type="transmembrane region" description="Helical" evidence="2">
    <location>
        <begin position="473"/>
        <end position="496"/>
    </location>
</feature>
<name>A0A7S1PHZ3_9EUKA</name>
<reference evidence="3" key="1">
    <citation type="submission" date="2021-01" db="EMBL/GenBank/DDBJ databases">
        <authorList>
            <person name="Corre E."/>
            <person name="Pelletier E."/>
            <person name="Niang G."/>
            <person name="Scheremetjew M."/>
            <person name="Finn R."/>
            <person name="Kale V."/>
            <person name="Holt S."/>
            <person name="Cochrane G."/>
            <person name="Meng A."/>
            <person name="Brown T."/>
            <person name="Cohen L."/>
        </authorList>
    </citation>
    <scope>NUCLEOTIDE SEQUENCE</scope>
    <source>
        <strain evidence="3">WS</strain>
    </source>
</reference>
<dbReference type="EMBL" id="HBGD01003880">
    <property type="protein sequence ID" value="CAD9079942.1"/>
    <property type="molecule type" value="Transcribed_RNA"/>
</dbReference>
<feature type="compositionally biased region" description="Polar residues" evidence="1">
    <location>
        <begin position="14"/>
        <end position="48"/>
    </location>
</feature>
<dbReference type="AlphaFoldDB" id="A0A7S1PHZ3"/>
<organism evidence="3">
    <name type="scientific">Percolomonas cosmopolitus</name>
    <dbReference type="NCBI Taxonomy" id="63605"/>
    <lineage>
        <taxon>Eukaryota</taxon>
        <taxon>Discoba</taxon>
        <taxon>Heterolobosea</taxon>
        <taxon>Tetramitia</taxon>
        <taxon>Eutetramitia</taxon>
        <taxon>Percolomonadidae</taxon>
        <taxon>Percolomonas</taxon>
    </lineage>
</organism>
<feature type="region of interest" description="Disordered" evidence="1">
    <location>
        <begin position="1"/>
        <end position="50"/>
    </location>
</feature>
<evidence type="ECO:0000256" key="2">
    <source>
        <dbReference type="SAM" id="Phobius"/>
    </source>
</evidence>
<evidence type="ECO:0000256" key="1">
    <source>
        <dbReference type="SAM" id="MobiDB-lite"/>
    </source>
</evidence>
<sequence length="812" mass="92291">MCPRVPNITPAQALPSSDTVAAQQHSPQQNQVEHNSTITHPQAQSQHATILEEQHSVIEESHDTNGHDEDLCFQAHEEHLSTISSNSMETISHCDWYEPMRVSFQPLLASSLILYHIIKFLDLHSNLAVSLTTTQLYLVASSDRIWARYIVKSAKRGRSNWHIAWGGEPCWWMQRGERIIRTSKRRQPILSNDHDTMRILNSVPSTDILTEDDQPNGYEENSSDYEEVIQKNELIHGYADFVPCLSDQSGISGMISSVSQGLVSSLHESRQGLSRSMWDAVTKVVPSVVLPCSPHLDSNTPPHTEHTPPTPSMPSGEKIATKRLQSTTPGSLSKDGHGMDLQEFRRLEYTPELTLQYWREDFAPESSLPGPLMHASSPNGLISLTSPQDIELRDASSIKQVSHNTPLIPSISQLKNTNQVSLPQIPGHGVKQSYALFKKTLRYEVEFRKFQESMTKKGQEIDKVVRYRIKPCVWTTLVTYFFCVVFWTSITAPMLWDNVIPMDGLWWLIPFAGFGMFVPLFLIVLVLEVFFTGWIPCISFFLKHYFQQSCQKLHALLQSSQIALIHYMSYWFDPWHARDIESRILSIISMHLLYVPTLILCLGVNQLFFVHQKVMSIVVIPTYICFLGSFLDFARRLFFGRKGRFCHVKLVHTLLLINLSLVYLGIVLTIGLAASKRDAHAWMQEHSWTIVSIPLAFSMGFLILNISFFRFYMIIRDAKYRYHQCMDWLREAFYMVLIFLVTSLMFFGFIATVVLLPLKMDGTLDVPFLVAVSPIPLSIAVVTALLIAMVVCACSISFVSQLFKRGGDAETV</sequence>
<dbReference type="InterPro" id="IPR036047">
    <property type="entry name" value="F-box-like_dom_sf"/>
</dbReference>
<feature type="transmembrane region" description="Helical" evidence="2">
    <location>
        <begin position="732"/>
        <end position="755"/>
    </location>
</feature>
<feature type="transmembrane region" description="Helical" evidence="2">
    <location>
        <begin position="687"/>
        <end position="712"/>
    </location>
</feature>
<gene>
    <name evidence="3" type="ORF">PCOS0759_LOCUS3182</name>
</gene>